<dbReference type="EMBL" id="GL883105">
    <property type="protein sequence ID" value="EGG07112.1"/>
    <property type="molecule type" value="Genomic_DNA"/>
</dbReference>
<dbReference type="RefSeq" id="XP_007409554.1">
    <property type="nucleotide sequence ID" value="XM_007409492.1"/>
</dbReference>
<dbReference type="KEGG" id="mlr:MELLADRAFT_106160"/>
<dbReference type="AlphaFoldDB" id="F4RKK9"/>
<dbReference type="OrthoDB" id="2513989at2759"/>
<dbReference type="Proteomes" id="UP000001072">
    <property type="component" value="Unassembled WGS sequence"/>
</dbReference>
<accession>F4RKK9</accession>
<dbReference type="VEuPathDB" id="FungiDB:MELLADRAFT_106160"/>
<gene>
    <name evidence="2" type="ORF">MELLADRAFT_106160</name>
</gene>
<dbReference type="InParanoid" id="F4RKK9"/>
<evidence type="ECO:0000256" key="1">
    <source>
        <dbReference type="SAM" id="MobiDB-lite"/>
    </source>
</evidence>
<evidence type="ECO:0000313" key="2">
    <source>
        <dbReference type="EMBL" id="EGG07112.1"/>
    </source>
</evidence>
<organism evidence="3">
    <name type="scientific">Melampsora larici-populina (strain 98AG31 / pathotype 3-4-7)</name>
    <name type="common">Poplar leaf rust fungus</name>
    <dbReference type="NCBI Taxonomy" id="747676"/>
    <lineage>
        <taxon>Eukaryota</taxon>
        <taxon>Fungi</taxon>
        <taxon>Dikarya</taxon>
        <taxon>Basidiomycota</taxon>
        <taxon>Pucciniomycotina</taxon>
        <taxon>Pucciniomycetes</taxon>
        <taxon>Pucciniales</taxon>
        <taxon>Melampsoraceae</taxon>
        <taxon>Melampsora</taxon>
    </lineage>
</organism>
<dbReference type="GeneID" id="18922819"/>
<dbReference type="HOGENOM" id="CLU_1261768_0_0_1"/>
<name>F4RKK9_MELLP</name>
<reference evidence="3" key="1">
    <citation type="journal article" date="2011" name="Proc. Natl. Acad. Sci. U.S.A.">
        <title>Obligate biotrophy features unraveled by the genomic analysis of rust fungi.</title>
        <authorList>
            <person name="Duplessis S."/>
            <person name="Cuomo C.A."/>
            <person name="Lin Y.-C."/>
            <person name="Aerts A."/>
            <person name="Tisserant E."/>
            <person name="Veneault-Fourrey C."/>
            <person name="Joly D.L."/>
            <person name="Hacquard S."/>
            <person name="Amselem J."/>
            <person name="Cantarel B.L."/>
            <person name="Chiu R."/>
            <person name="Coutinho P.M."/>
            <person name="Feau N."/>
            <person name="Field M."/>
            <person name="Frey P."/>
            <person name="Gelhaye E."/>
            <person name="Goldberg J."/>
            <person name="Grabherr M.G."/>
            <person name="Kodira C.D."/>
            <person name="Kohler A."/>
            <person name="Kuees U."/>
            <person name="Lindquist E.A."/>
            <person name="Lucas S.M."/>
            <person name="Mago R."/>
            <person name="Mauceli E."/>
            <person name="Morin E."/>
            <person name="Murat C."/>
            <person name="Pangilinan J.L."/>
            <person name="Park R."/>
            <person name="Pearson M."/>
            <person name="Quesneville H."/>
            <person name="Rouhier N."/>
            <person name="Sakthikumar S."/>
            <person name="Salamov A.A."/>
            <person name="Schmutz J."/>
            <person name="Selles B."/>
            <person name="Shapiro H."/>
            <person name="Tanguay P."/>
            <person name="Tuskan G.A."/>
            <person name="Henrissat B."/>
            <person name="Van de Peer Y."/>
            <person name="Rouze P."/>
            <person name="Ellis J.G."/>
            <person name="Dodds P.N."/>
            <person name="Schein J.E."/>
            <person name="Zhong S."/>
            <person name="Hamelin R.C."/>
            <person name="Grigoriev I.V."/>
            <person name="Szabo L.J."/>
            <person name="Martin F."/>
        </authorList>
    </citation>
    <scope>NUCLEOTIDE SEQUENCE [LARGE SCALE GENOMIC DNA]</scope>
    <source>
        <strain evidence="3">98AG31 / pathotype 3-4-7</strain>
    </source>
</reference>
<keyword evidence="3" id="KW-1185">Reference proteome</keyword>
<proteinExistence type="predicted"/>
<feature type="region of interest" description="Disordered" evidence="1">
    <location>
        <begin position="162"/>
        <end position="189"/>
    </location>
</feature>
<sequence length="219" mass="24564">MRLETGLVRWGGQFAHDSQDFTHDSNRRSWGQGLMSVSSDPRCKKISSNSSFKTFEHPNIKLSTHKCAPNCAWCVAAARSPIPRKAELEMAQFYVDSENLPVGEYPGGSFYKADAISLNFFEEDQMVKRATQVKESMDFLHTLIESKLLGSATNTDRGLILRAGENTGNDDSDDETKGPQAEEGAEDDLDIINHREGVLYAKKHNHQDKLKTRARLMID</sequence>
<protein>
    <submittedName>
        <fullName evidence="2">Uncharacterized protein</fullName>
    </submittedName>
</protein>
<evidence type="ECO:0000313" key="3">
    <source>
        <dbReference type="Proteomes" id="UP000001072"/>
    </source>
</evidence>